<dbReference type="InterPro" id="IPR035956">
    <property type="entry name" value="RimP_N_sf"/>
</dbReference>
<organism evidence="5 6">
    <name type="scientific">Capnocytophaga endodontalis</name>
    <dbReference type="NCBI Taxonomy" id="2708117"/>
    <lineage>
        <taxon>Bacteria</taxon>
        <taxon>Pseudomonadati</taxon>
        <taxon>Bacteroidota</taxon>
        <taxon>Flavobacteriia</taxon>
        <taxon>Flavobacteriales</taxon>
        <taxon>Flavobacteriaceae</taxon>
        <taxon>Capnocytophaga</taxon>
    </lineage>
</organism>
<dbReference type="AlphaFoldDB" id="A0A1Z4BSP8"/>
<keyword evidence="1 3" id="KW-0963">Cytoplasm</keyword>
<dbReference type="Gene3D" id="3.30.300.70">
    <property type="entry name" value="RimP-like superfamily, N-terminal"/>
    <property type="match status" value="1"/>
</dbReference>
<dbReference type="Proteomes" id="UP000197007">
    <property type="component" value="Chromosome"/>
</dbReference>
<evidence type="ECO:0000313" key="6">
    <source>
        <dbReference type="Proteomes" id="UP000197007"/>
    </source>
</evidence>
<dbReference type="GO" id="GO:0000028">
    <property type="term" value="P:ribosomal small subunit assembly"/>
    <property type="evidence" value="ECO:0007669"/>
    <property type="project" value="TreeGrafter"/>
</dbReference>
<reference evidence="6" key="1">
    <citation type="submission" date="2017-06" db="EMBL/GenBank/DDBJ databases">
        <title>Complete genome sequence of Capnocytophaga sp. KCOM 1579 (=ChDC OS43) isolated from a human refractory periapical abscess lesion.</title>
        <authorList>
            <person name="Kook J.-K."/>
            <person name="Park S.-N."/>
            <person name="Lim Y.K."/>
            <person name="Roh H."/>
        </authorList>
    </citation>
    <scope>NUCLEOTIDE SEQUENCE [LARGE SCALE GENOMIC DNA]</scope>
    <source>
        <strain evidence="6">ChDC OS43</strain>
    </source>
</reference>
<sequence>MNFKDQVKELVDKALSNHPELFLTDLTVGADNTIRITIDGDKGVCIDDCIELSRAVEGALDRETVDFALEVTSFGATEPFVMERQYTKNAGRTVQITTLDGKTHEGVLKGLQEGKAVLETETREPKPIGKGKITVKKEQLFALTNIKETKVIIKF</sequence>
<comment type="similarity">
    <text evidence="3">Belongs to the RimP family.</text>
</comment>
<evidence type="ECO:0000259" key="4">
    <source>
        <dbReference type="Pfam" id="PF02576"/>
    </source>
</evidence>
<evidence type="ECO:0000256" key="3">
    <source>
        <dbReference type="HAMAP-Rule" id="MF_01077"/>
    </source>
</evidence>
<protein>
    <recommendedName>
        <fullName evidence="3">Ribosome maturation factor RimP</fullName>
    </recommendedName>
</protein>
<comment type="subcellular location">
    <subcellularLocation>
        <location evidence="3">Cytoplasm</location>
    </subcellularLocation>
</comment>
<gene>
    <name evidence="3" type="primary">rimP</name>
    <name evidence="5" type="ORF">CBG49_14795</name>
</gene>
<dbReference type="EMBL" id="CP022022">
    <property type="protein sequence ID" value="ASF44260.1"/>
    <property type="molecule type" value="Genomic_DNA"/>
</dbReference>
<dbReference type="Pfam" id="PF02576">
    <property type="entry name" value="RimP_N"/>
    <property type="match status" value="1"/>
</dbReference>
<evidence type="ECO:0000313" key="5">
    <source>
        <dbReference type="EMBL" id="ASF44260.1"/>
    </source>
</evidence>
<keyword evidence="6" id="KW-1185">Reference proteome</keyword>
<dbReference type="NCBIfam" id="NF002531">
    <property type="entry name" value="PRK02001.1"/>
    <property type="match status" value="1"/>
</dbReference>
<dbReference type="KEGG" id="capn:CBG49_14795"/>
<comment type="function">
    <text evidence="3">Required for maturation of 30S ribosomal subunits.</text>
</comment>
<feature type="domain" description="Ribosome maturation factor RimP N-terminal" evidence="4">
    <location>
        <begin position="29"/>
        <end position="76"/>
    </location>
</feature>
<name>A0A1Z4BSP8_9FLAO</name>
<dbReference type="HAMAP" id="MF_01077">
    <property type="entry name" value="RimP"/>
    <property type="match status" value="1"/>
</dbReference>
<dbReference type="PANTHER" id="PTHR33867:SF1">
    <property type="entry name" value="RIBOSOME MATURATION FACTOR RIMP"/>
    <property type="match status" value="1"/>
</dbReference>
<proteinExistence type="inferred from homology"/>
<dbReference type="InterPro" id="IPR028989">
    <property type="entry name" value="RimP_N"/>
</dbReference>
<dbReference type="GO" id="GO:0005829">
    <property type="term" value="C:cytosol"/>
    <property type="evidence" value="ECO:0007669"/>
    <property type="project" value="TreeGrafter"/>
</dbReference>
<evidence type="ECO:0000256" key="2">
    <source>
        <dbReference type="ARBA" id="ARBA00022517"/>
    </source>
</evidence>
<evidence type="ECO:0000256" key="1">
    <source>
        <dbReference type="ARBA" id="ARBA00022490"/>
    </source>
</evidence>
<dbReference type="InterPro" id="IPR003728">
    <property type="entry name" value="Ribosome_maturation_RimP"/>
</dbReference>
<dbReference type="SUPFAM" id="SSF75420">
    <property type="entry name" value="YhbC-like, N-terminal domain"/>
    <property type="match status" value="1"/>
</dbReference>
<dbReference type="RefSeq" id="WP_088595093.1">
    <property type="nucleotide sequence ID" value="NZ_CP022022.1"/>
</dbReference>
<dbReference type="PANTHER" id="PTHR33867">
    <property type="entry name" value="RIBOSOME MATURATION FACTOR RIMP"/>
    <property type="match status" value="1"/>
</dbReference>
<accession>A0A1Z4BSP8</accession>
<dbReference type="GO" id="GO:0006412">
    <property type="term" value="P:translation"/>
    <property type="evidence" value="ECO:0007669"/>
    <property type="project" value="TreeGrafter"/>
</dbReference>
<keyword evidence="2 3" id="KW-0690">Ribosome biogenesis</keyword>